<feature type="region of interest" description="Disordered" evidence="4">
    <location>
        <begin position="834"/>
        <end position="856"/>
    </location>
</feature>
<evidence type="ECO:0000256" key="3">
    <source>
        <dbReference type="ARBA" id="ARBA00022840"/>
    </source>
</evidence>
<dbReference type="Pfam" id="PF17866">
    <property type="entry name" value="AAA_lid_6"/>
    <property type="match status" value="1"/>
</dbReference>
<dbReference type="CDD" id="cd00009">
    <property type="entry name" value="AAA"/>
    <property type="match status" value="2"/>
</dbReference>
<dbReference type="GO" id="GO:0005524">
    <property type="term" value="F:ATP binding"/>
    <property type="evidence" value="ECO:0007669"/>
    <property type="project" value="UniProtKB-KW"/>
</dbReference>
<dbReference type="InterPro" id="IPR000641">
    <property type="entry name" value="CbxX/CfxQ"/>
</dbReference>
<accession>A0A1K2DKG2</accession>
<dbReference type="InterPro" id="IPR041627">
    <property type="entry name" value="AAA_lid_6"/>
</dbReference>
<dbReference type="InterPro" id="IPR050773">
    <property type="entry name" value="CbxX/CfxQ_RuBisCO_ESX"/>
</dbReference>
<dbReference type="AlphaFoldDB" id="A0A1K2DKG2"/>
<dbReference type="RefSeq" id="WP_072487121.1">
    <property type="nucleotide sequence ID" value="NZ_FPJO01000014.1"/>
</dbReference>
<evidence type="ECO:0000256" key="4">
    <source>
        <dbReference type="SAM" id="MobiDB-lite"/>
    </source>
</evidence>
<feature type="domain" description="AAA+ ATPase" evidence="5">
    <location>
        <begin position="630"/>
        <end position="769"/>
    </location>
</feature>
<protein>
    <submittedName>
        <fullName evidence="6">AAA+-type ATPase, SpoVK/Ycf46/Vps4 family</fullName>
    </submittedName>
</protein>
<dbReference type="PANTHER" id="PTHR43392">
    <property type="entry name" value="AAA-TYPE ATPASE FAMILY PROTEIN / ANKYRIN REPEAT FAMILY PROTEIN"/>
    <property type="match status" value="1"/>
</dbReference>
<dbReference type="InterPro" id="IPR027417">
    <property type="entry name" value="P-loop_NTPase"/>
</dbReference>
<dbReference type="SUPFAM" id="SSF52540">
    <property type="entry name" value="P-loop containing nucleoside triphosphate hydrolases"/>
    <property type="match status" value="2"/>
</dbReference>
<dbReference type="SMART" id="SM00382">
    <property type="entry name" value="AAA"/>
    <property type="match status" value="2"/>
</dbReference>
<gene>
    <name evidence="6" type="ORF">SAMN02787144_1014101</name>
</gene>
<organism evidence="6 7">
    <name type="scientific">Streptomyces atratus</name>
    <dbReference type="NCBI Taxonomy" id="1893"/>
    <lineage>
        <taxon>Bacteria</taxon>
        <taxon>Bacillati</taxon>
        <taxon>Actinomycetota</taxon>
        <taxon>Actinomycetes</taxon>
        <taxon>Kitasatosporales</taxon>
        <taxon>Streptomycetaceae</taxon>
        <taxon>Streptomyces</taxon>
    </lineage>
</organism>
<dbReference type="PANTHER" id="PTHR43392:SF2">
    <property type="entry name" value="AAA-TYPE ATPASE FAMILY PROTEIN _ ANKYRIN REPEAT FAMILY PROTEIN"/>
    <property type="match status" value="1"/>
</dbReference>
<dbReference type="Gene3D" id="3.40.50.300">
    <property type="entry name" value="P-loop containing nucleotide triphosphate hydrolases"/>
    <property type="match status" value="2"/>
</dbReference>
<dbReference type="PRINTS" id="PR00819">
    <property type="entry name" value="CBXCFQXSUPER"/>
</dbReference>
<dbReference type="FunFam" id="3.40.50.300:FF:000216">
    <property type="entry name" value="Type VII secretion ATPase EccA"/>
    <property type="match status" value="2"/>
</dbReference>
<dbReference type="GO" id="GO:0016887">
    <property type="term" value="F:ATP hydrolysis activity"/>
    <property type="evidence" value="ECO:0007669"/>
    <property type="project" value="InterPro"/>
</dbReference>
<dbReference type="Pfam" id="PF00004">
    <property type="entry name" value="AAA"/>
    <property type="match status" value="2"/>
</dbReference>
<keyword evidence="2" id="KW-0547">Nucleotide-binding</keyword>
<name>A0A1K2DKG2_STRAR</name>
<dbReference type="Proteomes" id="UP000181909">
    <property type="component" value="Unassembled WGS sequence"/>
</dbReference>
<sequence length="856" mass="93600">MRKEPSRAPGPVVERFDGVVLHSGEPFTIVYGPGVSDVFIDTAYQVCTLEQVLWRLLRAEGYARIVFGSTDQPVYFRDSASRDLCRRSATGRPSSPTGPRTMRTPGMSGPMGNLLVTRVRAPAEERSPAEPPAPASGVSDPFAVMTLTGYLQQNGPRTAVVIPHAENYLRYNQAPRALAGAMAHWARRHDNGNLWVLVFGQDTLEDTAQYVEGCRGYPPLETFVREQAGRSGPGRSGAVRIGDPHAAETERLIHRVRLRSGLRLDDWRELDTIVKAMATHPEKARAWKAWLERLATAPGGELTVAAVREKGADVSAADSRSPWERLAAMPGLDAVRAHFEQLRASVETLDALRAEGRTTAVEPPSLHLVFSGNPGTGKTTVARLVGELYRDLGLLRRGHVVETKTSDLVAGYVGQTAGLTNATVDRALEGVLFIDEAYGLSDQREGFGGEAIQTLVARMENDRGRLVVILAGYPDKMREFLAADLGLPSRVTVLDFPDYPPQTLYSIALRRLTECGATPSSETEGQLREIVFGMHRTRDESFGNARDMRTLADSVFDRWAGRVRGRLEVPAAPVDIPESYRGFLPRPAPDPTESLAELDRYVGLGPVRETLTDLVKRIRLRQARGQDGFAPPHLLFTGPPGTGKTTVARLVGRIFRDLGLLRKGHVVEAGRATLVGEYQGHTAPLVRKAVQEALDGVLFIDEAYSLVSDARYGGYGKEAIDTLVPEMENRRGRLVVIAAGYPREMDTFLAANPGLGSRFTTRVPFPHYDTDDLVEILGRMAAEENCTLAEGVRERAGAWLGGTRLANPAEFGNARTVRKLLELMEARMADRYARGGAEDPAPSEYVPEDVPAPPVT</sequence>
<dbReference type="EMBL" id="FPJO01000014">
    <property type="protein sequence ID" value="SFY23116.1"/>
    <property type="molecule type" value="Genomic_DNA"/>
</dbReference>
<feature type="domain" description="AAA+ ATPase" evidence="5">
    <location>
        <begin position="364"/>
        <end position="498"/>
    </location>
</feature>
<evidence type="ECO:0000256" key="1">
    <source>
        <dbReference type="ARBA" id="ARBA00010378"/>
    </source>
</evidence>
<evidence type="ECO:0000256" key="2">
    <source>
        <dbReference type="ARBA" id="ARBA00022741"/>
    </source>
</evidence>
<dbReference type="InterPro" id="IPR003593">
    <property type="entry name" value="AAA+_ATPase"/>
</dbReference>
<dbReference type="STRING" id="1893.SAMN02787144_1014101"/>
<reference evidence="6 7" key="1">
    <citation type="submission" date="2016-11" db="EMBL/GenBank/DDBJ databases">
        <authorList>
            <person name="Jaros S."/>
            <person name="Januszkiewicz K."/>
            <person name="Wedrychowicz H."/>
        </authorList>
    </citation>
    <scope>NUCLEOTIDE SEQUENCE [LARGE SCALE GENOMIC DNA]</scope>
    <source>
        <strain evidence="6 7">OK807</strain>
    </source>
</reference>
<dbReference type="InterPro" id="IPR003959">
    <property type="entry name" value="ATPase_AAA_core"/>
</dbReference>
<dbReference type="Gene3D" id="1.10.8.60">
    <property type="match status" value="2"/>
</dbReference>
<dbReference type="OrthoDB" id="9806903at2"/>
<feature type="region of interest" description="Disordered" evidence="4">
    <location>
        <begin position="85"/>
        <end position="111"/>
    </location>
</feature>
<evidence type="ECO:0000259" key="5">
    <source>
        <dbReference type="SMART" id="SM00382"/>
    </source>
</evidence>
<keyword evidence="3" id="KW-0067">ATP-binding</keyword>
<proteinExistence type="inferred from homology"/>
<evidence type="ECO:0000313" key="7">
    <source>
        <dbReference type="Proteomes" id="UP000181909"/>
    </source>
</evidence>
<comment type="similarity">
    <text evidence="1">Belongs to the CbxX/CfxQ family.</text>
</comment>
<evidence type="ECO:0000313" key="6">
    <source>
        <dbReference type="EMBL" id="SFY23116.1"/>
    </source>
</evidence>